<dbReference type="PANTHER" id="PTHR23337:SF3">
    <property type="entry name" value="MORC FAMILY CW-TYPE ZINC FINGER 2"/>
    <property type="match status" value="1"/>
</dbReference>
<dbReference type="EMBL" id="JACSPV010000025">
    <property type="protein sequence ID" value="MBD8006157.1"/>
    <property type="molecule type" value="Genomic_DNA"/>
</dbReference>
<organism evidence="3 4">
    <name type="scientific">Bacillus norwichensis</name>
    <dbReference type="NCBI Taxonomy" id="2762217"/>
    <lineage>
        <taxon>Bacteria</taxon>
        <taxon>Bacillati</taxon>
        <taxon>Bacillota</taxon>
        <taxon>Bacilli</taxon>
        <taxon>Bacillales</taxon>
        <taxon>Bacillaceae</taxon>
        <taxon>Bacillus</taxon>
    </lineage>
</organism>
<reference evidence="3 4" key="1">
    <citation type="submission" date="2020-08" db="EMBL/GenBank/DDBJ databases">
        <title>A Genomic Blueprint of the Chicken Gut Microbiome.</title>
        <authorList>
            <person name="Gilroy R."/>
            <person name="Ravi A."/>
            <person name="Getino M."/>
            <person name="Pursley I."/>
            <person name="Horton D.L."/>
            <person name="Alikhan N.-F."/>
            <person name="Baker D."/>
            <person name="Gharbi K."/>
            <person name="Hall N."/>
            <person name="Watson M."/>
            <person name="Adriaenssens E.M."/>
            <person name="Foster-Nyarko E."/>
            <person name="Jarju S."/>
            <person name="Secka A."/>
            <person name="Antonio M."/>
            <person name="Oren A."/>
            <person name="Chaudhuri R."/>
            <person name="La Ragione R.M."/>
            <person name="Hildebrand F."/>
            <person name="Pallen M.J."/>
        </authorList>
    </citation>
    <scope>NUCLEOTIDE SEQUENCE [LARGE SCALE GENOMIC DNA]</scope>
    <source>
        <strain evidence="3 4">Sa1BUA2</strain>
    </source>
</reference>
<comment type="caution">
    <text evidence="3">The sequence shown here is derived from an EMBL/GenBank/DDBJ whole genome shotgun (WGS) entry which is preliminary data.</text>
</comment>
<keyword evidence="4" id="KW-1185">Reference proteome</keyword>
<dbReference type="Pfam" id="PF13589">
    <property type="entry name" value="HATPase_c_3"/>
    <property type="match status" value="1"/>
</dbReference>
<dbReference type="SUPFAM" id="SSF55874">
    <property type="entry name" value="ATPase domain of HSP90 chaperone/DNA topoisomerase II/histidine kinase"/>
    <property type="match status" value="1"/>
</dbReference>
<proteinExistence type="predicted"/>
<keyword evidence="2" id="KW-0175">Coiled coil</keyword>
<dbReference type="Gene3D" id="3.30.565.10">
    <property type="entry name" value="Histidine kinase-like ATPase, C-terminal domain"/>
    <property type="match status" value="1"/>
</dbReference>
<protein>
    <submittedName>
        <fullName evidence="3">ATP-binding protein</fullName>
    </submittedName>
</protein>
<dbReference type="GO" id="GO:0005524">
    <property type="term" value="F:ATP binding"/>
    <property type="evidence" value="ECO:0007669"/>
    <property type="project" value="UniProtKB-KW"/>
</dbReference>
<dbReference type="Proteomes" id="UP000648182">
    <property type="component" value="Unassembled WGS sequence"/>
</dbReference>
<keyword evidence="1" id="KW-0479">Metal-binding</keyword>
<evidence type="ECO:0000256" key="1">
    <source>
        <dbReference type="ARBA" id="ARBA00022723"/>
    </source>
</evidence>
<evidence type="ECO:0000256" key="2">
    <source>
        <dbReference type="ARBA" id="ARBA00023054"/>
    </source>
</evidence>
<gene>
    <name evidence="3" type="ORF">H9631_13835</name>
</gene>
<name>A0ABR8VN69_9BACI</name>
<keyword evidence="3" id="KW-0067">ATP-binding</keyword>
<evidence type="ECO:0000313" key="4">
    <source>
        <dbReference type="Proteomes" id="UP000648182"/>
    </source>
</evidence>
<sequence>MVIFLEIHTQPSAAPVIQALRSIGYNAQTAIADIVDNSVDAKADYIDIEFEYDMGDGYIRIADNGIGMTEGELQKAMTIGSKDPRDKRAKEELGRFGMGLKTASFSMGKRLCVITKKDGVTSERCWDLDYVSDKNEWLLHKSVPNEVRNRVGQVEGNSGTIVFIDRLDRFCGYGSHKVLKQDSYYSKVRRIHKYLEMVFHVMLEKYLLITINGNALCPWNPFLEGNSRRIEGEEQILRVNKNIIRITPYVLPHPSTFNQVDYKYAGGVKGWRDQQGFYIYRENRMVSFGDWFGMFPKDVPSELVRIKIEFSNAADNDWKIDVKKSTIFIPDEIKEDLKAIAKYYRQISQEMMLYRTKTTRTGGKIKGTLNTWELATDNIDSAYLLNRTHPVLTDILKTVDNNVRRKINIYLKLIELGSPNNLLKSGNMVKKERQQVDGKSRKLIIDYAEILFSTDIELDAEKVAETISMMSGFEGIEIDTIKKVIEKEVNINEPNNP</sequence>
<dbReference type="PANTHER" id="PTHR23337">
    <property type="entry name" value="ZINC FINGER CW-TYPE COILED-COIL DOMAIN PROTEIN 1"/>
    <property type="match status" value="1"/>
</dbReference>
<evidence type="ECO:0000313" key="3">
    <source>
        <dbReference type="EMBL" id="MBD8006157.1"/>
    </source>
</evidence>
<accession>A0ABR8VN69</accession>
<keyword evidence="3" id="KW-0547">Nucleotide-binding</keyword>
<dbReference type="InterPro" id="IPR036890">
    <property type="entry name" value="HATPase_C_sf"/>
</dbReference>